<proteinExistence type="predicted"/>
<evidence type="ECO:0000313" key="5">
    <source>
        <dbReference type="Proteomes" id="UP000262802"/>
    </source>
</evidence>
<feature type="domain" description="HTH LytTR-type" evidence="3">
    <location>
        <begin position="144"/>
        <end position="216"/>
    </location>
</feature>
<dbReference type="PROSITE" id="PS50930">
    <property type="entry name" value="HTH_LYTTR"/>
    <property type="match status" value="1"/>
</dbReference>
<sequence length="244" mass="28419">MHEKLTCYIIEDEHLAQEILEEYIRKVPFLELKGTFASPLEAAGPLQQDKPDLLFLDINMPDLDGLSFIPMLNPKPLIILTTAYDQYALKAYDLEVKDYLLKPFTFERFYKGVLRLYQEQGPAPRYTPEKPEERAEAKNEPEYIFLKVGHRIQKVATRDILFVEGMKDYLRIHTPAEKIMTLLSFAKLEELLPAQDFARVHRSFLVALDKIDHIEKNRIQIADQLIPISDTYAEAFYKMLKGLQ</sequence>
<dbReference type="Proteomes" id="UP000262802">
    <property type="component" value="Chromosome"/>
</dbReference>
<dbReference type="EMBL" id="CP032317">
    <property type="protein sequence ID" value="AYA37700.1"/>
    <property type="molecule type" value="Genomic_DNA"/>
</dbReference>
<dbReference type="Pfam" id="PF04397">
    <property type="entry name" value="LytTR"/>
    <property type="match status" value="1"/>
</dbReference>
<dbReference type="InterPro" id="IPR011006">
    <property type="entry name" value="CheY-like_superfamily"/>
</dbReference>
<dbReference type="SMART" id="SM00448">
    <property type="entry name" value="REC"/>
    <property type="match status" value="1"/>
</dbReference>
<dbReference type="PANTHER" id="PTHR37299:SF1">
    <property type="entry name" value="STAGE 0 SPORULATION PROTEIN A HOMOLOG"/>
    <property type="match status" value="1"/>
</dbReference>
<keyword evidence="5" id="KW-1185">Reference proteome</keyword>
<protein>
    <submittedName>
        <fullName evidence="4">DNA-binding response regulator</fullName>
    </submittedName>
</protein>
<dbReference type="Gene3D" id="2.40.50.1020">
    <property type="entry name" value="LytTr DNA-binding domain"/>
    <property type="match status" value="1"/>
</dbReference>
<dbReference type="GO" id="GO:0003677">
    <property type="term" value="F:DNA binding"/>
    <property type="evidence" value="ECO:0007669"/>
    <property type="project" value="UniProtKB-KW"/>
</dbReference>
<name>A0A3B7R300_9BACT</name>
<dbReference type="InterPro" id="IPR007492">
    <property type="entry name" value="LytTR_DNA-bd_dom"/>
</dbReference>
<reference evidence="4 5" key="1">
    <citation type="submission" date="2018-09" db="EMBL/GenBank/DDBJ databases">
        <title>Hymenobacter medium sp. nov., isolated from R2A medium.</title>
        <authorList>
            <person name="Yingchao G."/>
        </authorList>
    </citation>
    <scope>NUCLEOTIDE SEQUENCE [LARGE SCALE GENOMIC DNA]</scope>
    <source>
        <strain evidence="5">sh-6</strain>
    </source>
</reference>
<feature type="domain" description="Response regulatory" evidence="2">
    <location>
        <begin position="6"/>
        <end position="117"/>
    </location>
</feature>
<accession>A0A3B7R300</accession>
<dbReference type="SMART" id="SM00850">
    <property type="entry name" value="LytTR"/>
    <property type="match status" value="1"/>
</dbReference>
<evidence type="ECO:0000259" key="3">
    <source>
        <dbReference type="PROSITE" id="PS50930"/>
    </source>
</evidence>
<evidence type="ECO:0000256" key="1">
    <source>
        <dbReference type="PROSITE-ProRule" id="PRU00169"/>
    </source>
</evidence>
<keyword evidence="1" id="KW-0597">Phosphoprotein</keyword>
<dbReference type="InterPro" id="IPR046947">
    <property type="entry name" value="LytR-like"/>
</dbReference>
<dbReference type="PANTHER" id="PTHR37299">
    <property type="entry name" value="TRANSCRIPTIONAL REGULATOR-RELATED"/>
    <property type="match status" value="1"/>
</dbReference>
<dbReference type="OrthoDB" id="1646880at2"/>
<dbReference type="PROSITE" id="PS50110">
    <property type="entry name" value="RESPONSE_REGULATORY"/>
    <property type="match status" value="1"/>
</dbReference>
<organism evidence="4 5">
    <name type="scientific">Hymenobacter oligotrophus</name>
    <dbReference type="NCBI Taxonomy" id="2319843"/>
    <lineage>
        <taxon>Bacteria</taxon>
        <taxon>Pseudomonadati</taxon>
        <taxon>Bacteroidota</taxon>
        <taxon>Cytophagia</taxon>
        <taxon>Cytophagales</taxon>
        <taxon>Hymenobacteraceae</taxon>
        <taxon>Hymenobacter</taxon>
    </lineage>
</organism>
<dbReference type="RefSeq" id="WP_119445265.1">
    <property type="nucleotide sequence ID" value="NZ_CP032317.1"/>
</dbReference>
<evidence type="ECO:0000313" key="4">
    <source>
        <dbReference type="EMBL" id="AYA37700.1"/>
    </source>
</evidence>
<dbReference type="InterPro" id="IPR001789">
    <property type="entry name" value="Sig_transdc_resp-reg_receiver"/>
</dbReference>
<dbReference type="SUPFAM" id="SSF52172">
    <property type="entry name" value="CheY-like"/>
    <property type="match status" value="1"/>
</dbReference>
<dbReference type="KEGG" id="hyh:D3Y59_11975"/>
<dbReference type="AlphaFoldDB" id="A0A3B7R300"/>
<gene>
    <name evidence="4" type="ORF">D3Y59_11975</name>
</gene>
<evidence type="ECO:0000259" key="2">
    <source>
        <dbReference type="PROSITE" id="PS50110"/>
    </source>
</evidence>
<keyword evidence="4" id="KW-0238">DNA-binding</keyword>
<dbReference type="Gene3D" id="3.40.50.2300">
    <property type="match status" value="1"/>
</dbReference>
<dbReference type="Pfam" id="PF00072">
    <property type="entry name" value="Response_reg"/>
    <property type="match status" value="1"/>
</dbReference>
<feature type="modified residue" description="4-aspartylphosphate" evidence="1">
    <location>
        <position position="57"/>
    </location>
</feature>
<dbReference type="GO" id="GO:0000156">
    <property type="term" value="F:phosphorelay response regulator activity"/>
    <property type="evidence" value="ECO:0007669"/>
    <property type="project" value="InterPro"/>
</dbReference>